<accession>A0A934VJC9</accession>
<keyword evidence="5" id="KW-1185">Reference proteome</keyword>
<evidence type="ECO:0000313" key="4">
    <source>
        <dbReference type="EMBL" id="MBK1875481.1"/>
    </source>
</evidence>
<organism evidence="4 5">
    <name type="scientific">Pelagicoccus mobilis</name>
    <dbReference type="NCBI Taxonomy" id="415221"/>
    <lineage>
        <taxon>Bacteria</taxon>
        <taxon>Pseudomonadati</taxon>
        <taxon>Verrucomicrobiota</taxon>
        <taxon>Opitutia</taxon>
        <taxon>Puniceicoccales</taxon>
        <taxon>Pelagicoccaceae</taxon>
        <taxon>Pelagicoccus</taxon>
    </lineage>
</organism>
<dbReference type="InterPro" id="IPR017850">
    <property type="entry name" value="Alkaline_phosphatase_core_sf"/>
</dbReference>
<gene>
    <name evidence="4" type="ORF">JIN87_01310</name>
</gene>
<evidence type="ECO:0000313" key="5">
    <source>
        <dbReference type="Proteomes" id="UP000617628"/>
    </source>
</evidence>
<dbReference type="InterPro" id="IPR000917">
    <property type="entry name" value="Sulfatase_N"/>
</dbReference>
<dbReference type="PANTHER" id="PTHR42693:SF53">
    <property type="entry name" value="ENDO-4-O-SULFATASE"/>
    <property type="match status" value="1"/>
</dbReference>
<dbReference type="Gene3D" id="1.25.10.10">
    <property type="entry name" value="Leucine-rich Repeat Variant"/>
    <property type="match status" value="1"/>
</dbReference>
<dbReference type="GO" id="GO:0004065">
    <property type="term" value="F:arylsulfatase activity"/>
    <property type="evidence" value="ECO:0007669"/>
    <property type="project" value="TreeGrafter"/>
</dbReference>
<comment type="similarity">
    <text evidence="1">Belongs to the sulfatase family.</text>
</comment>
<proteinExistence type="inferred from homology"/>
<dbReference type="InterPro" id="IPR016024">
    <property type="entry name" value="ARM-type_fold"/>
</dbReference>
<name>A0A934VJC9_9BACT</name>
<evidence type="ECO:0000259" key="3">
    <source>
        <dbReference type="Pfam" id="PF00884"/>
    </source>
</evidence>
<reference evidence="4" key="1">
    <citation type="submission" date="2021-01" db="EMBL/GenBank/DDBJ databases">
        <title>Modified the classification status of verrucomicrobia.</title>
        <authorList>
            <person name="Feng X."/>
        </authorList>
    </citation>
    <scope>NUCLEOTIDE SEQUENCE</scope>
    <source>
        <strain evidence="4">KCTC 13126</strain>
    </source>
</reference>
<comment type="caution">
    <text evidence="4">The sequence shown here is derived from an EMBL/GenBank/DDBJ whole genome shotgun (WGS) entry which is preliminary data.</text>
</comment>
<keyword evidence="2" id="KW-0378">Hydrolase</keyword>
<protein>
    <submittedName>
        <fullName evidence="4">Sulfatase</fullName>
    </submittedName>
</protein>
<dbReference type="PANTHER" id="PTHR42693">
    <property type="entry name" value="ARYLSULFATASE FAMILY MEMBER"/>
    <property type="match status" value="1"/>
</dbReference>
<dbReference type="InterPro" id="IPR011989">
    <property type="entry name" value="ARM-like"/>
</dbReference>
<dbReference type="SUPFAM" id="SSF53649">
    <property type="entry name" value="Alkaline phosphatase-like"/>
    <property type="match status" value="1"/>
</dbReference>
<evidence type="ECO:0000256" key="2">
    <source>
        <dbReference type="ARBA" id="ARBA00022801"/>
    </source>
</evidence>
<dbReference type="RefSeq" id="WP_200353698.1">
    <property type="nucleotide sequence ID" value="NZ_JAENIL010000002.1"/>
</dbReference>
<dbReference type="EMBL" id="JAENIL010000002">
    <property type="protein sequence ID" value="MBK1875481.1"/>
    <property type="molecule type" value="Genomic_DNA"/>
</dbReference>
<evidence type="ECO:0000256" key="1">
    <source>
        <dbReference type="ARBA" id="ARBA00008779"/>
    </source>
</evidence>
<dbReference type="CDD" id="cd16027">
    <property type="entry name" value="SGSH"/>
    <property type="match status" value="1"/>
</dbReference>
<dbReference type="Pfam" id="PF00884">
    <property type="entry name" value="Sulfatase"/>
    <property type="match status" value="1"/>
</dbReference>
<dbReference type="Proteomes" id="UP000617628">
    <property type="component" value="Unassembled WGS sequence"/>
</dbReference>
<sequence length="661" mass="74227">MIPRTVSNSLIQRAVLRLSVLSLFSAIAIAFLGAAEKPNILWLTIEDTSAYEFGCYGNEDVETPNIDALAAGGLQMMKAWSSAPHCSPARSTLITGSYATTYGMDNHRRRWDTPAGIFYPELLREAGYYCTNNSKTDYNTTRNRKGIWDECSSSATYNSSDRRPGQPFFAVFNANITHMSRLTSVTTEGRRGFGKEGLDPQSLDLPTYVPDLPEVRSDYAFHLEGVQDVDRWVGLFLKDLEERSLSEDTIVFFYSDHGGSLPRGKGFLYESGLRVPFLIYVPEKFRHLVDFNPGTQSDRLIGFVDVAPTLLSLLGIEPPQWMQGQAFLGEFEQPAREMQFAFRTNQERHYDPCRAATDGRWKYIRSYLPSRAYCLRNDFQWQMPSNLAWDAYAAERSEIPERSRADAVWLQPFTAKGVEMLFDLEADPHEEKNLAGDPAYETILAKMRKAVSRHVRETRDLGFFPPTSKVKQEGVSLYDWVNQNRYDLEALISLAEKASLPERSDLAEFLAAMESEYPEIRFWAAAGISELAARGELKEVPRELGKALYDSDAYVSATVAEALCLAGQSSIGLPVLIEGVRSNSGEKMAPFYSALETLSRNPKQVDSLRAFKEEIAALGGFSARSLLVNIGAKEVEELYPLSAKKKGRQVNETRRPLKPLP</sequence>
<dbReference type="SUPFAM" id="SSF48371">
    <property type="entry name" value="ARM repeat"/>
    <property type="match status" value="1"/>
</dbReference>
<feature type="domain" description="Sulfatase N-terminal" evidence="3">
    <location>
        <begin position="38"/>
        <end position="316"/>
    </location>
</feature>
<dbReference type="Gene3D" id="3.40.720.10">
    <property type="entry name" value="Alkaline Phosphatase, subunit A"/>
    <property type="match status" value="1"/>
</dbReference>
<dbReference type="InterPro" id="IPR050738">
    <property type="entry name" value="Sulfatase"/>
</dbReference>
<dbReference type="AlphaFoldDB" id="A0A934VJC9"/>